<dbReference type="InterPro" id="IPR022956">
    <property type="entry name" value="Beta_hexosaminidase_bac"/>
</dbReference>
<dbReference type="Pfam" id="PF00933">
    <property type="entry name" value="Glyco_hydro_3"/>
    <property type="match status" value="1"/>
</dbReference>
<evidence type="ECO:0000256" key="2">
    <source>
        <dbReference type="ARBA" id="ARBA00022490"/>
    </source>
</evidence>
<dbReference type="Gene3D" id="3.20.20.300">
    <property type="entry name" value="Glycoside hydrolase, family 3, N-terminal domain"/>
    <property type="match status" value="1"/>
</dbReference>
<dbReference type="InterPro" id="IPR036962">
    <property type="entry name" value="Glyco_hydro_3_N_sf"/>
</dbReference>
<dbReference type="HAMAP" id="MF_00364">
    <property type="entry name" value="NagZ"/>
    <property type="match status" value="1"/>
</dbReference>
<keyword evidence="9 10" id="KW-0961">Cell wall biogenesis/degradation</keyword>
<evidence type="ECO:0000256" key="6">
    <source>
        <dbReference type="ARBA" id="ARBA00022984"/>
    </source>
</evidence>
<keyword evidence="7 10" id="KW-0326">Glycosidase</keyword>
<comment type="similarity">
    <text evidence="10">Belongs to the glycosyl hydrolase 3 family. NagZ subfamily.</text>
</comment>
<evidence type="ECO:0000256" key="10">
    <source>
        <dbReference type="HAMAP-Rule" id="MF_00364"/>
    </source>
</evidence>
<accession>A0ABU1GUT9</accession>
<comment type="catalytic activity">
    <reaction evidence="1 10">
        <text>Hydrolysis of terminal non-reducing N-acetyl-D-hexosamine residues in N-acetyl-beta-D-hexosaminides.</text>
        <dbReference type="EC" id="3.2.1.52"/>
    </reaction>
</comment>
<comment type="subcellular location">
    <subcellularLocation>
        <location evidence="10">Cytoplasm</location>
    </subcellularLocation>
</comment>
<organism evidence="12 13">
    <name type="scientific">Larsenimonas suaedae</name>
    <dbReference type="NCBI Taxonomy" id="1851019"/>
    <lineage>
        <taxon>Bacteria</taxon>
        <taxon>Pseudomonadati</taxon>
        <taxon>Pseudomonadota</taxon>
        <taxon>Gammaproteobacteria</taxon>
        <taxon>Oceanospirillales</taxon>
        <taxon>Halomonadaceae</taxon>
        <taxon>Larsenimonas</taxon>
    </lineage>
</organism>
<dbReference type="RefSeq" id="WP_251589637.1">
    <property type="nucleotide sequence ID" value="NZ_JAMLJI010000001.1"/>
</dbReference>
<dbReference type="NCBIfam" id="NF003740">
    <property type="entry name" value="PRK05337.1"/>
    <property type="match status" value="1"/>
</dbReference>
<evidence type="ECO:0000256" key="3">
    <source>
        <dbReference type="ARBA" id="ARBA00022618"/>
    </source>
</evidence>
<proteinExistence type="inferred from homology"/>
<evidence type="ECO:0000256" key="5">
    <source>
        <dbReference type="ARBA" id="ARBA00022960"/>
    </source>
</evidence>
<dbReference type="EC" id="3.2.1.52" evidence="10"/>
<feature type="binding site" evidence="10">
    <location>
        <position position="65"/>
    </location>
    <ligand>
        <name>substrate</name>
    </ligand>
</feature>
<evidence type="ECO:0000313" key="12">
    <source>
        <dbReference type="EMBL" id="MDR5895792.1"/>
    </source>
</evidence>
<dbReference type="PANTHER" id="PTHR30480">
    <property type="entry name" value="BETA-HEXOSAMINIDASE-RELATED"/>
    <property type="match status" value="1"/>
</dbReference>
<feature type="binding site" evidence="10">
    <location>
        <begin position="170"/>
        <end position="171"/>
    </location>
    <ligand>
        <name>substrate</name>
    </ligand>
</feature>
<dbReference type="EMBL" id="JARWAO010000003">
    <property type="protein sequence ID" value="MDR5895792.1"/>
    <property type="molecule type" value="Genomic_DNA"/>
</dbReference>
<evidence type="ECO:0000259" key="11">
    <source>
        <dbReference type="Pfam" id="PF00933"/>
    </source>
</evidence>
<keyword evidence="4 10" id="KW-0378">Hydrolase</keyword>
<keyword evidence="8 10" id="KW-0131">Cell cycle</keyword>
<dbReference type="InterPro" id="IPR050226">
    <property type="entry name" value="NagZ_Beta-hexosaminidase"/>
</dbReference>
<evidence type="ECO:0000256" key="7">
    <source>
        <dbReference type="ARBA" id="ARBA00023295"/>
    </source>
</evidence>
<comment type="caution">
    <text evidence="12">The sequence shown here is derived from an EMBL/GenBank/DDBJ whole genome shotgun (WGS) entry which is preliminary data.</text>
</comment>
<feature type="binding site" evidence="10">
    <location>
        <position position="73"/>
    </location>
    <ligand>
        <name>substrate</name>
    </ligand>
</feature>
<dbReference type="InterPro" id="IPR001764">
    <property type="entry name" value="Glyco_hydro_3_N"/>
</dbReference>
<keyword evidence="3 10" id="KW-0132">Cell division</keyword>
<reference evidence="12 13" key="1">
    <citation type="submission" date="2023-04" db="EMBL/GenBank/DDBJ databases">
        <title>A long-awaited taxogenomic arrangement of the family Halomonadaceae.</title>
        <authorList>
            <person name="De La Haba R."/>
            <person name="Chuvochina M."/>
            <person name="Wittouck S."/>
            <person name="Arahal D.R."/>
            <person name="Sanchez-Porro C."/>
            <person name="Hugenholtz P."/>
            <person name="Ventosa A."/>
        </authorList>
    </citation>
    <scope>NUCLEOTIDE SEQUENCE [LARGE SCALE GENOMIC DNA]</scope>
    <source>
        <strain evidence="12 13">DSM 22428</strain>
    </source>
</reference>
<evidence type="ECO:0000256" key="4">
    <source>
        <dbReference type="ARBA" id="ARBA00022801"/>
    </source>
</evidence>
<name>A0ABU1GUT9_9GAMM</name>
<evidence type="ECO:0000256" key="8">
    <source>
        <dbReference type="ARBA" id="ARBA00023306"/>
    </source>
</evidence>
<keyword evidence="2 10" id="KW-0963">Cytoplasm</keyword>
<dbReference type="SUPFAM" id="SSF51445">
    <property type="entry name" value="(Trans)glycosidases"/>
    <property type="match status" value="1"/>
</dbReference>
<dbReference type="InterPro" id="IPR017853">
    <property type="entry name" value="GH"/>
</dbReference>
<comment type="function">
    <text evidence="10">Plays a role in peptidoglycan recycling by cleaving the terminal beta-1,4-linked N-acetylglucosamine (GlcNAc) from peptide-linked peptidoglycan fragments, giving rise to free GlcNAc, anhydro-N-acetylmuramic acid and anhydro-N-acetylmuramic acid-linked peptides.</text>
</comment>
<dbReference type="GO" id="GO:0004563">
    <property type="term" value="F:beta-N-acetylhexosaminidase activity"/>
    <property type="evidence" value="ECO:0007669"/>
    <property type="project" value="UniProtKB-EC"/>
</dbReference>
<dbReference type="Proteomes" id="UP001269375">
    <property type="component" value="Unassembled WGS sequence"/>
</dbReference>
<evidence type="ECO:0000256" key="1">
    <source>
        <dbReference type="ARBA" id="ARBA00001231"/>
    </source>
</evidence>
<dbReference type="PANTHER" id="PTHR30480:SF13">
    <property type="entry name" value="BETA-HEXOSAMINIDASE"/>
    <property type="match status" value="1"/>
</dbReference>
<gene>
    <name evidence="10 12" type="primary">nagZ</name>
    <name evidence="12" type="ORF">QC825_06880</name>
</gene>
<keyword evidence="5 10" id="KW-0133">Cell shape</keyword>
<evidence type="ECO:0000313" key="13">
    <source>
        <dbReference type="Proteomes" id="UP001269375"/>
    </source>
</evidence>
<protein>
    <recommendedName>
        <fullName evidence="10">Beta-hexosaminidase</fullName>
        <ecNumber evidence="10">3.2.1.52</ecNumber>
    </recommendedName>
    <alternativeName>
        <fullName evidence="10">Beta-N-acetylhexosaminidase</fullName>
    </alternativeName>
    <alternativeName>
        <fullName evidence="10">N-acetyl-beta-glucosaminidase</fullName>
    </alternativeName>
</protein>
<comment type="pathway">
    <text evidence="10">Cell wall biogenesis; peptidoglycan recycling.</text>
</comment>
<feature type="domain" description="Glycoside hydrolase family 3 N-terminal" evidence="11">
    <location>
        <begin position="16"/>
        <end position="296"/>
    </location>
</feature>
<keyword evidence="6 10" id="KW-0573">Peptidoglycan synthesis</keyword>
<feature type="active site" description="Nucleophile" evidence="10">
    <location>
        <position position="252"/>
    </location>
</feature>
<keyword evidence="13" id="KW-1185">Reference proteome</keyword>
<feature type="active site" description="Proton donor/acceptor" evidence="10">
    <location>
        <position position="183"/>
    </location>
</feature>
<evidence type="ECO:0000256" key="9">
    <source>
        <dbReference type="ARBA" id="ARBA00023316"/>
    </source>
</evidence>
<feature type="binding site" evidence="10">
    <location>
        <position position="140"/>
    </location>
    <ligand>
        <name>substrate</name>
    </ligand>
</feature>
<feature type="site" description="Important for catalytic activity" evidence="10">
    <location>
        <position position="181"/>
    </location>
</feature>
<sequence length="346" mass="36856">MTHPVAPIMLDLEGPRLTDDERRLLESKAVAGVILFSRNIEHASQVKALCQDIRSVNGALLIAIDQEGGRVQRLISGVTRLPPMGAFGQMAKAQGAAVAAGAARDAGWLLGMEMAAVGIDFSFAPVLDLDSDRCPAIGNRAFSDEADTVVALAGAFIEGLGEAGMVACGKHYPGHGHVNTDSHETLPVDERPFKEIEANDLVPFKQLAPKLAAIMPAHVSYPSFDARPAGFSPSWLGLLRESLGFKGVIVSDDLSMKGAHGAGTPLERAHQALAAGCDLPLICNDRAGARSIVEAFESQLTEPSKKLSRLRFARARPELDALEALCRWRKTHARLEAMATSDTPVS</sequence>